<proteinExistence type="predicted"/>
<sequence>MHRGQPARTMGAPAAASGLPSDDTHELGGDAVEDDEEDSRRGDVLMAPFAPPPPGGAVVVDVDDCPPPPRALDRLSLRLSSFDTLPPFLLILDHLTTHRSSPLLLHAAARW</sequence>
<dbReference type="Proteomes" id="UP000011116">
    <property type="component" value="Chromosome 3H"/>
</dbReference>
<organism evidence="2 3">
    <name type="scientific">Hordeum vulgare subsp. vulgare</name>
    <name type="common">Domesticated barley</name>
    <dbReference type="NCBI Taxonomy" id="112509"/>
    <lineage>
        <taxon>Eukaryota</taxon>
        <taxon>Viridiplantae</taxon>
        <taxon>Streptophyta</taxon>
        <taxon>Embryophyta</taxon>
        <taxon>Tracheophyta</taxon>
        <taxon>Spermatophyta</taxon>
        <taxon>Magnoliopsida</taxon>
        <taxon>Liliopsida</taxon>
        <taxon>Poales</taxon>
        <taxon>Poaceae</taxon>
        <taxon>BOP clade</taxon>
        <taxon>Pooideae</taxon>
        <taxon>Triticodae</taxon>
        <taxon>Triticeae</taxon>
        <taxon>Hordeinae</taxon>
        <taxon>Hordeum</taxon>
    </lineage>
</organism>
<accession>A0A8I6XS33</accession>
<evidence type="ECO:0000313" key="2">
    <source>
        <dbReference type="EnsemblPlants" id="HORVU.MOREX.r3.3HG0300190.1.CDS1"/>
    </source>
</evidence>
<dbReference type="Gramene" id="HORVU.MOREX.r3.3HG0300190.1">
    <property type="protein sequence ID" value="HORVU.MOREX.r3.3HG0300190.1.CDS1"/>
    <property type="gene ID" value="HORVU.MOREX.r3.3HG0300190"/>
</dbReference>
<dbReference type="AlphaFoldDB" id="A0A8I6XS33"/>
<feature type="region of interest" description="Disordered" evidence="1">
    <location>
        <begin position="1"/>
        <end position="56"/>
    </location>
</feature>
<name>A0A8I6XS33_HORVV</name>
<protein>
    <submittedName>
        <fullName evidence="2">Uncharacterized protein</fullName>
    </submittedName>
</protein>
<dbReference type="EnsemblPlants" id="HORVU.MOREX.r3.3HG0300190.1">
    <property type="protein sequence ID" value="HORVU.MOREX.r3.3HG0300190.1.CDS1"/>
    <property type="gene ID" value="HORVU.MOREX.r3.3HG0300190"/>
</dbReference>
<evidence type="ECO:0000313" key="3">
    <source>
        <dbReference type="Proteomes" id="UP000011116"/>
    </source>
</evidence>
<evidence type="ECO:0000256" key="1">
    <source>
        <dbReference type="SAM" id="MobiDB-lite"/>
    </source>
</evidence>
<dbReference type="Gramene" id="HORVU.MOREX.r2.3HG0250350.1">
    <property type="protein sequence ID" value="HORVU.MOREX.r2.3HG0250350.1.CDS.1"/>
    <property type="gene ID" value="HORVU.MOREX.r2.3HG0250350"/>
</dbReference>
<reference evidence="3" key="1">
    <citation type="journal article" date="2012" name="Nature">
        <title>A physical, genetic and functional sequence assembly of the barley genome.</title>
        <authorList>
            <consortium name="The International Barley Genome Sequencing Consortium"/>
            <person name="Mayer K.F."/>
            <person name="Waugh R."/>
            <person name="Brown J.W."/>
            <person name="Schulman A."/>
            <person name="Langridge P."/>
            <person name="Platzer M."/>
            <person name="Fincher G.B."/>
            <person name="Muehlbauer G.J."/>
            <person name="Sato K."/>
            <person name="Close T.J."/>
            <person name="Wise R.P."/>
            <person name="Stein N."/>
        </authorList>
    </citation>
    <scope>NUCLEOTIDE SEQUENCE [LARGE SCALE GENOMIC DNA]</scope>
    <source>
        <strain evidence="3">cv. Morex</strain>
    </source>
</reference>
<keyword evidence="3" id="KW-1185">Reference proteome</keyword>
<reference evidence="2" key="3">
    <citation type="submission" date="2022-01" db="UniProtKB">
        <authorList>
            <consortium name="EnsemblPlants"/>
        </authorList>
    </citation>
    <scope>IDENTIFICATION</scope>
    <source>
        <strain evidence="2">subsp. vulgare</strain>
    </source>
</reference>
<reference evidence="2" key="2">
    <citation type="submission" date="2020-10" db="EMBL/GenBank/DDBJ databases">
        <authorList>
            <person name="Scholz U."/>
            <person name="Mascher M."/>
            <person name="Fiebig A."/>
        </authorList>
    </citation>
    <scope>NUCLEOTIDE SEQUENCE [LARGE SCALE GENOMIC DNA]</scope>
    <source>
        <strain evidence="2">cv. Morex</strain>
    </source>
</reference>